<dbReference type="InterPro" id="IPR000276">
    <property type="entry name" value="GPCR_Rhodpsn"/>
</dbReference>
<sequence>MRREFQVAKNAAIITMVFIVCSVPFNIIHFNSDERTFDFKYLVHWEVSLWILLINSTLNPIIYDYKDINHF</sequence>
<dbReference type="AlphaFoldDB" id="A0A7R9QCW8"/>
<dbReference type="Pfam" id="PF00001">
    <property type="entry name" value="7tm_1"/>
    <property type="match status" value="1"/>
</dbReference>
<keyword evidence="4 6" id="KW-1133">Transmembrane helix</keyword>
<reference evidence="8" key="1">
    <citation type="submission" date="2020-11" db="EMBL/GenBank/DDBJ databases">
        <authorList>
            <person name="Tran Van P."/>
        </authorList>
    </citation>
    <scope>NUCLEOTIDE SEQUENCE</scope>
</reference>
<dbReference type="GO" id="GO:0004930">
    <property type="term" value="F:G protein-coupled receptor activity"/>
    <property type="evidence" value="ECO:0007669"/>
    <property type="project" value="InterPro"/>
</dbReference>
<proteinExistence type="inferred from homology"/>
<feature type="transmembrane region" description="Helical" evidence="6">
    <location>
        <begin position="12"/>
        <end position="30"/>
    </location>
</feature>
<dbReference type="CDD" id="cd00637">
    <property type="entry name" value="7tm_classA_rhodopsin-like"/>
    <property type="match status" value="1"/>
</dbReference>
<evidence type="ECO:0000256" key="6">
    <source>
        <dbReference type="SAM" id="Phobius"/>
    </source>
</evidence>
<evidence type="ECO:0000313" key="8">
    <source>
        <dbReference type="EMBL" id="CAD7641188.1"/>
    </source>
</evidence>
<dbReference type="SUPFAM" id="SSF81321">
    <property type="entry name" value="Family A G protein-coupled receptor-like"/>
    <property type="match status" value="1"/>
</dbReference>
<evidence type="ECO:0000256" key="5">
    <source>
        <dbReference type="ARBA" id="ARBA00023136"/>
    </source>
</evidence>
<name>A0A7R9QCW8_9ACAR</name>
<comment type="similarity">
    <text evidence="2">Belongs to the G-protein coupled receptor 1 family.</text>
</comment>
<evidence type="ECO:0000259" key="7">
    <source>
        <dbReference type="PROSITE" id="PS50262"/>
    </source>
</evidence>
<comment type="subcellular location">
    <subcellularLocation>
        <location evidence="1">Membrane</location>
    </subcellularLocation>
</comment>
<dbReference type="Proteomes" id="UP000728032">
    <property type="component" value="Unassembled WGS sequence"/>
</dbReference>
<evidence type="ECO:0000256" key="2">
    <source>
        <dbReference type="ARBA" id="ARBA00010663"/>
    </source>
</evidence>
<dbReference type="Gene3D" id="1.20.1070.10">
    <property type="entry name" value="Rhodopsin 7-helix transmembrane proteins"/>
    <property type="match status" value="1"/>
</dbReference>
<dbReference type="GO" id="GO:0016020">
    <property type="term" value="C:membrane"/>
    <property type="evidence" value="ECO:0007669"/>
    <property type="project" value="UniProtKB-SubCell"/>
</dbReference>
<feature type="domain" description="G-protein coupled receptors family 1 profile" evidence="7">
    <location>
        <begin position="1"/>
        <end position="63"/>
    </location>
</feature>
<evidence type="ECO:0000313" key="9">
    <source>
        <dbReference type="Proteomes" id="UP000728032"/>
    </source>
</evidence>
<keyword evidence="3 6" id="KW-0812">Transmembrane</keyword>
<organism evidence="8">
    <name type="scientific">Oppiella nova</name>
    <dbReference type="NCBI Taxonomy" id="334625"/>
    <lineage>
        <taxon>Eukaryota</taxon>
        <taxon>Metazoa</taxon>
        <taxon>Ecdysozoa</taxon>
        <taxon>Arthropoda</taxon>
        <taxon>Chelicerata</taxon>
        <taxon>Arachnida</taxon>
        <taxon>Acari</taxon>
        <taxon>Acariformes</taxon>
        <taxon>Sarcoptiformes</taxon>
        <taxon>Oribatida</taxon>
        <taxon>Brachypylina</taxon>
        <taxon>Oppioidea</taxon>
        <taxon>Oppiidae</taxon>
        <taxon>Oppiella</taxon>
    </lineage>
</organism>
<dbReference type="EMBL" id="OC915613">
    <property type="protein sequence ID" value="CAD7641188.1"/>
    <property type="molecule type" value="Genomic_DNA"/>
</dbReference>
<keyword evidence="9" id="KW-1185">Reference proteome</keyword>
<gene>
    <name evidence="8" type="ORF">ONB1V03_LOCUS2968</name>
</gene>
<dbReference type="OrthoDB" id="10044919at2759"/>
<keyword evidence="5 6" id="KW-0472">Membrane</keyword>
<feature type="transmembrane region" description="Helical" evidence="6">
    <location>
        <begin position="42"/>
        <end position="63"/>
    </location>
</feature>
<dbReference type="InterPro" id="IPR017452">
    <property type="entry name" value="GPCR_Rhodpsn_7TM"/>
</dbReference>
<accession>A0A7R9QCW8</accession>
<protein>
    <recommendedName>
        <fullName evidence="7">G-protein coupled receptors family 1 profile domain-containing protein</fullName>
    </recommendedName>
</protein>
<evidence type="ECO:0000256" key="1">
    <source>
        <dbReference type="ARBA" id="ARBA00004370"/>
    </source>
</evidence>
<evidence type="ECO:0000256" key="4">
    <source>
        <dbReference type="ARBA" id="ARBA00022989"/>
    </source>
</evidence>
<dbReference type="PROSITE" id="PS50262">
    <property type="entry name" value="G_PROTEIN_RECEP_F1_2"/>
    <property type="match status" value="1"/>
</dbReference>
<dbReference type="EMBL" id="CAJPVJ010000788">
    <property type="protein sequence ID" value="CAG2163392.1"/>
    <property type="molecule type" value="Genomic_DNA"/>
</dbReference>
<evidence type="ECO:0000256" key="3">
    <source>
        <dbReference type="ARBA" id="ARBA00022692"/>
    </source>
</evidence>